<organism evidence="5 6">
    <name type="scientific">Maricaulis salignorans</name>
    <dbReference type="NCBI Taxonomy" id="144026"/>
    <lineage>
        <taxon>Bacteria</taxon>
        <taxon>Pseudomonadati</taxon>
        <taxon>Pseudomonadota</taxon>
        <taxon>Alphaproteobacteria</taxon>
        <taxon>Maricaulales</taxon>
        <taxon>Maricaulaceae</taxon>
        <taxon>Maricaulis</taxon>
    </lineage>
</organism>
<dbReference type="RefSeq" id="WP_091766508.1">
    <property type="nucleotide sequence ID" value="NZ_FNHG01000002.1"/>
</dbReference>
<evidence type="ECO:0000313" key="5">
    <source>
        <dbReference type="EMBL" id="SDL82388.1"/>
    </source>
</evidence>
<evidence type="ECO:0000256" key="2">
    <source>
        <dbReference type="ARBA" id="ARBA00023125"/>
    </source>
</evidence>
<name>A0A1G9N7C3_9PROT</name>
<reference evidence="5 6" key="1">
    <citation type="submission" date="2016-10" db="EMBL/GenBank/DDBJ databases">
        <authorList>
            <person name="de Groot N.N."/>
        </authorList>
    </citation>
    <scope>NUCLEOTIDE SEQUENCE [LARGE SCALE GENOMIC DNA]</scope>
    <source>
        <strain evidence="5 6">DSM 16077</strain>
    </source>
</reference>
<dbReference type="AlphaFoldDB" id="A0A1G9N7C3"/>
<dbReference type="SUPFAM" id="SSF46955">
    <property type="entry name" value="Putative DNA-binding domain"/>
    <property type="match status" value="1"/>
</dbReference>
<dbReference type="Gene3D" id="1.10.1660.10">
    <property type="match status" value="1"/>
</dbReference>
<dbReference type="PRINTS" id="PR00040">
    <property type="entry name" value="HTHMERR"/>
</dbReference>
<evidence type="ECO:0000256" key="1">
    <source>
        <dbReference type="ARBA" id="ARBA00023015"/>
    </source>
</evidence>
<dbReference type="Pfam" id="PF13411">
    <property type="entry name" value="MerR_1"/>
    <property type="match status" value="1"/>
</dbReference>
<evidence type="ECO:0000256" key="3">
    <source>
        <dbReference type="ARBA" id="ARBA00023163"/>
    </source>
</evidence>
<keyword evidence="2 5" id="KW-0238">DNA-binding</keyword>
<keyword evidence="1" id="KW-0805">Transcription regulation</keyword>
<dbReference type="PROSITE" id="PS50937">
    <property type="entry name" value="HTH_MERR_2"/>
    <property type="match status" value="1"/>
</dbReference>
<feature type="domain" description="HTH merR-type" evidence="4">
    <location>
        <begin position="4"/>
        <end position="73"/>
    </location>
</feature>
<dbReference type="OrthoDB" id="9802944at2"/>
<keyword evidence="3" id="KW-0804">Transcription</keyword>
<dbReference type="GO" id="GO:0003677">
    <property type="term" value="F:DNA binding"/>
    <property type="evidence" value="ECO:0007669"/>
    <property type="project" value="UniProtKB-KW"/>
</dbReference>
<dbReference type="CDD" id="cd04785">
    <property type="entry name" value="HTH_CadR-PbrR-like"/>
    <property type="match status" value="1"/>
</dbReference>
<protein>
    <submittedName>
        <fullName evidence="5">DNA-binding transcriptional regulator, MerR family</fullName>
    </submittedName>
</protein>
<dbReference type="EMBL" id="FNHG01000002">
    <property type="protein sequence ID" value="SDL82388.1"/>
    <property type="molecule type" value="Genomic_DNA"/>
</dbReference>
<dbReference type="InterPro" id="IPR009061">
    <property type="entry name" value="DNA-bd_dom_put_sf"/>
</dbReference>
<dbReference type="STRING" id="144026.SAMN04488568_102244"/>
<dbReference type="InterPro" id="IPR000551">
    <property type="entry name" value="MerR-type_HTH_dom"/>
</dbReference>
<dbReference type="PANTHER" id="PTHR30204:SF94">
    <property type="entry name" value="HEAVY METAL-DEPENDENT TRANSCRIPTIONAL REGULATOR HI_0293-RELATED"/>
    <property type="match status" value="1"/>
</dbReference>
<dbReference type="Proteomes" id="UP000199759">
    <property type="component" value="Unassembled WGS sequence"/>
</dbReference>
<evidence type="ECO:0000313" key="6">
    <source>
        <dbReference type="Proteomes" id="UP000199759"/>
    </source>
</evidence>
<keyword evidence="6" id="KW-1185">Reference proteome</keyword>
<dbReference type="PROSITE" id="PS00552">
    <property type="entry name" value="HTH_MERR_1"/>
    <property type="match status" value="1"/>
</dbReference>
<evidence type="ECO:0000259" key="4">
    <source>
        <dbReference type="PROSITE" id="PS50937"/>
    </source>
</evidence>
<dbReference type="InterPro" id="IPR047057">
    <property type="entry name" value="MerR_fam"/>
</dbReference>
<proteinExistence type="predicted"/>
<dbReference type="SMART" id="SM00422">
    <property type="entry name" value="HTH_MERR"/>
    <property type="match status" value="1"/>
</dbReference>
<accession>A0A1G9N7C3</accession>
<sequence length="142" mass="15899">MTRTYAIGELSRRTGVKVTTIRYYEQNGLIAEPERATSGHRRYDDAALERLGFIRQARQLGFDPTAIRELLDLAADPNRPCTAVDIIAKHHVDEITIRIQHLSALRNELQRVLDNCGSGRIGDCHVLQSIADRTGHKQGPDA</sequence>
<gene>
    <name evidence="5" type="ORF">SAMN04488568_102244</name>
</gene>
<dbReference type="GO" id="GO:0003700">
    <property type="term" value="F:DNA-binding transcription factor activity"/>
    <property type="evidence" value="ECO:0007669"/>
    <property type="project" value="InterPro"/>
</dbReference>
<dbReference type="PANTHER" id="PTHR30204">
    <property type="entry name" value="REDOX-CYCLING DRUG-SENSING TRANSCRIPTIONAL ACTIVATOR SOXR"/>
    <property type="match status" value="1"/>
</dbReference>